<sequence>MFIELDFQDNGKQSNYQAISTLAQLGYDGVVFSRTINDVITKNDICTFKELDLKELDQNENSSFKNLSSLTLMKNEKKQFRQYSRLNIIISSKKNIFLLKKMENILKTYDIVAVFPQSTEIFEKCIELPTIDIISFDLSLKYLIKIKYKQVNKAIINGLFFEIRYSSMFKTKQSQARKNTFSNAINVVKYTKGKNLLIASGANDPINLRGPYDVMNMATFFNIPFNQAKNILTANSESVISHGVMRKTYFGVIKVEDKKKIPKELEESTDEDEDEDKNKEEIEIEKEEMMIEKIKKPIILIQK</sequence>
<dbReference type="EMBL" id="JAOAOG010000143">
    <property type="protein sequence ID" value="KAJ6245786.1"/>
    <property type="molecule type" value="Genomic_DNA"/>
</dbReference>
<organism evidence="5 6">
    <name type="scientific">Anaeramoeba flamelloides</name>
    <dbReference type="NCBI Taxonomy" id="1746091"/>
    <lineage>
        <taxon>Eukaryota</taxon>
        <taxon>Metamonada</taxon>
        <taxon>Anaeramoebidae</taxon>
        <taxon>Anaeramoeba</taxon>
    </lineage>
</organism>
<keyword evidence="6" id="KW-1185">Reference proteome</keyword>
<reference evidence="5" key="1">
    <citation type="submission" date="2022-08" db="EMBL/GenBank/DDBJ databases">
        <title>Novel sulfate-reducing endosymbionts in the free-living metamonad Anaeramoeba.</title>
        <authorList>
            <person name="Jerlstrom-Hultqvist J."/>
            <person name="Cepicka I."/>
            <person name="Gallot-Lavallee L."/>
            <person name="Salas-Leiva D."/>
            <person name="Curtis B.A."/>
            <person name="Zahonova K."/>
            <person name="Pipaliya S."/>
            <person name="Dacks J."/>
            <person name="Roger A.J."/>
        </authorList>
    </citation>
    <scope>NUCLEOTIDE SEQUENCE</scope>
    <source>
        <strain evidence="5">Schooner1</strain>
    </source>
</reference>
<evidence type="ECO:0000256" key="4">
    <source>
        <dbReference type="SAM" id="MobiDB-lite"/>
    </source>
</evidence>
<evidence type="ECO:0000256" key="2">
    <source>
        <dbReference type="ARBA" id="ARBA00007331"/>
    </source>
</evidence>
<feature type="region of interest" description="Disordered" evidence="4">
    <location>
        <begin position="261"/>
        <end position="282"/>
    </location>
</feature>
<name>A0ABQ8YMH1_9EUKA</name>
<evidence type="ECO:0000256" key="1">
    <source>
        <dbReference type="ARBA" id="ARBA00004123"/>
    </source>
</evidence>
<comment type="subcellular location">
    <subcellularLocation>
        <location evidence="1">Nucleus</location>
    </subcellularLocation>
</comment>
<dbReference type="InterPro" id="IPR002738">
    <property type="entry name" value="RNase_P_p30"/>
</dbReference>
<proteinExistence type="inferred from homology"/>
<dbReference type="InterPro" id="IPR016195">
    <property type="entry name" value="Pol/histidinol_Pase-like"/>
</dbReference>
<gene>
    <name evidence="5" type="ORF">M0813_20206</name>
</gene>
<comment type="similarity">
    <text evidence="2">Belongs to the eukaryotic/archaeal RNase P protein component 3 family.</text>
</comment>
<dbReference type="PANTHER" id="PTHR13031:SF0">
    <property type="entry name" value="RIBONUCLEASE P PROTEIN SUBUNIT P30"/>
    <property type="match status" value="1"/>
</dbReference>
<dbReference type="PANTHER" id="PTHR13031">
    <property type="entry name" value="RIBONUCLEASE P SUBUNIT P30"/>
    <property type="match status" value="1"/>
</dbReference>
<evidence type="ECO:0000313" key="5">
    <source>
        <dbReference type="EMBL" id="KAJ6245786.1"/>
    </source>
</evidence>
<dbReference type="Pfam" id="PF01876">
    <property type="entry name" value="RNase_P_p30"/>
    <property type="match status" value="1"/>
</dbReference>
<protein>
    <submittedName>
        <fullName evidence="5">Ribonuclease p protein subunit p30</fullName>
    </submittedName>
</protein>
<keyword evidence="3" id="KW-0819">tRNA processing</keyword>
<dbReference type="Gene3D" id="3.20.20.140">
    <property type="entry name" value="Metal-dependent hydrolases"/>
    <property type="match status" value="1"/>
</dbReference>
<evidence type="ECO:0000313" key="6">
    <source>
        <dbReference type="Proteomes" id="UP001150062"/>
    </source>
</evidence>
<dbReference type="Proteomes" id="UP001150062">
    <property type="component" value="Unassembled WGS sequence"/>
</dbReference>
<comment type="caution">
    <text evidence="5">The sequence shown here is derived from an EMBL/GenBank/DDBJ whole genome shotgun (WGS) entry which is preliminary data.</text>
</comment>
<accession>A0ABQ8YMH1</accession>
<evidence type="ECO:0000256" key="3">
    <source>
        <dbReference type="ARBA" id="ARBA00022694"/>
    </source>
</evidence>
<dbReference type="SUPFAM" id="SSF89550">
    <property type="entry name" value="PHP domain-like"/>
    <property type="match status" value="1"/>
</dbReference>